<comment type="similarity">
    <text evidence="1 5">Belongs to the carotenoid oxygenase family.</text>
</comment>
<dbReference type="RefSeq" id="WP_397089604.1">
    <property type="nucleotide sequence ID" value="NZ_JBITGY010000013.1"/>
</dbReference>
<dbReference type="PANTHER" id="PTHR10543">
    <property type="entry name" value="BETA-CAROTENE DIOXYGENASE"/>
    <property type="match status" value="1"/>
</dbReference>
<dbReference type="PANTHER" id="PTHR10543:SF89">
    <property type="entry name" value="CAROTENOID 9,10(9',10')-CLEAVAGE DIOXYGENASE 1"/>
    <property type="match status" value="1"/>
</dbReference>
<keyword evidence="3 5" id="KW-0560">Oxidoreductase</keyword>
<accession>A0ABW7Z7E3</accession>
<keyword evidence="2 5" id="KW-0479">Metal-binding</keyword>
<dbReference type="Pfam" id="PF03055">
    <property type="entry name" value="RPE65"/>
    <property type="match status" value="1"/>
</dbReference>
<evidence type="ECO:0000256" key="3">
    <source>
        <dbReference type="ARBA" id="ARBA00023002"/>
    </source>
</evidence>
<evidence type="ECO:0000256" key="4">
    <source>
        <dbReference type="ARBA" id="ARBA00023004"/>
    </source>
</evidence>
<keyword evidence="5" id="KW-0223">Dioxygenase</keyword>
<reference evidence="6 7" key="1">
    <citation type="submission" date="2024-10" db="EMBL/GenBank/DDBJ databases">
        <title>The Natural Products Discovery Center: Release of the First 8490 Sequenced Strains for Exploring Actinobacteria Biosynthetic Diversity.</title>
        <authorList>
            <person name="Kalkreuter E."/>
            <person name="Kautsar S.A."/>
            <person name="Yang D."/>
            <person name="Bader C.D."/>
            <person name="Teijaro C.N."/>
            <person name="Fluegel L."/>
            <person name="Davis C.M."/>
            <person name="Simpson J.R."/>
            <person name="Lauterbach L."/>
            <person name="Steele A.D."/>
            <person name="Gui C."/>
            <person name="Meng S."/>
            <person name="Li G."/>
            <person name="Viehrig K."/>
            <person name="Ye F."/>
            <person name="Su P."/>
            <person name="Kiefer A.F."/>
            <person name="Nichols A."/>
            <person name="Cepeda A.J."/>
            <person name="Yan W."/>
            <person name="Fan B."/>
            <person name="Jiang Y."/>
            <person name="Adhikari A."/>
            <person name="Zheng C.-J."/>
            <person name="Schuster L."/>
            <person name="Cowan T.M."/>
            <person name="Smanski M.J."/>
            <person name="Chevrette M.G."/>
            <person name="De Carvalho L.P.S."/>
            <person name="Shen B."/>
        </authorList>
    </citation>
    <scope>NUCLEOTIDE SEQUENCE [LARGE SCALE GENOMIC DNA]</scope>
    <source>
        <strain evidence="6 7">NPDC050545</strain>
    </source>
</reference>
<dbReference type="EC" id="1.13.11.-" evidence="5"/>
<sequence>MSLHLMGNNAPVTEEVTLEPAEVAGAIPAELHGVYLRNGPNPRTGWSPHYFAGDGMVHAVALEGGRARWYRNRYVRTPLYEHPGQSRFALAFDQVSGRMDYRVTTANTHLVGHAGRLLALEEGGFPYEITPELETVGPYTFGGALRTPMTAHPKVCPATGELVFFGSRLRPPYLTYYRAAPTGELLQAQAVEVPRAAMMHDFAITGEHAIFMDLPVVFDPAMAAAGLPWRWDDGHGARFGVMRRGGGPVRWFDVEPCYVWHTMNAAEAGGVITIVGCRVPVLWREGPQDMGGGVSALHEWRLDLAAGTVAERRLDDAAVEYPRVADAEVGQPYRFGYVTSFSLEAEPERSEIYRYDLDAGAAREVHRLPAGHTCGEAVFVPGGGAAGDGYLMTFVHDRARGDSYLAILDAADLSARPIAQVHLPVRVPAGFHGSWLPGLP</sequence>
<evidence type="ECO:0000256" key="5">
    <source>
        <dbReference type="RuleBase" id="RU364048"/>
    </source>
</evidence>
<dbReference type="Proteomes" id="UP001612741">
    <property type="component" value="Unassembled WGS sequence"/>
</dbReference>
<keyword evidence="7" id="KW-1185">Reference proteome</keyword>
<proteinExistence type="inferred from homology"/>
<dbReference type="EMBL" id="JBITGY010000013">
    <property type="protein sequence ID" value="MFI6503837.1"/>
    <property type="molecule type" value="Genomic_DNA"/>
</dbReference>
<name>A0ABW7Z7E3_9ACTN</name>
<gene>
    <name evidence="6" type="ORF">ACIBG2_41075</name>
</gene>
<dbReference type="InterPro" id="IPR004294">
    <property type="entry name" value="Carotenoid_Oase"/>
</dbReference>
<organism evidence="6 7">
    <name type="scientific">Nonomuraea typhae</name>
    <dbReference type="NCBI Taxonomy" id="2603600"/>
    <lineage>
        <taxon>Bacteria</taxon>
        <taxon>Bacillati</taxon>
        <taxon>Actinomycetota</taxon>
        <taxon>Actinomycetes</taxon>
        <taxon>Streptosporangiales</taxon>
        <taxon>Streptosporangiaceae</taxon>
        <taxon>Nonomuraea</taxon>
    </lineage>
</organism>
<evidence type="ECO:0000313" key="6">
    <source>
        <dbReference type="EMBL" id="MFI6503837.1"/>
    </source>
</evidence>
<protein>
    <recommendedName>
        <fullName evidence="5">Dioxygenase</fullName>
        <ecNumber evidence="5">1.13.11.-</ecNumber>
    </recommendedName>
</protein>
<comment type="cofactor">
    <cofactor evidence="5">
        <name>Fe(2+)</name>
        <dbReference type="ChEBI" id="CHEBI:29033"/>
    </cofactor>
    <text evidence="5">Binds 1 Fe(2+) ion per subunit.</text>
</comment>
<evidence type="ECO:0000256" key="1">
    <source>
        <dbReference type="ARBA" id="ARBA00006787"/>
    </source>
</evidence>
<evidence type="ECO:0000256" key="2">
    <source>
        <dbReference type="ARBA" id="ARBA00022723"/>
    </source>
</evidence>
<keyword evidence="4 5" id="KW-0408">Iron</keyword>
<evidence type="ECO:0000313" key="7">
    <source>
        <dbReference type="Proteomes" id="UP001612741"/>
    </source>
</evidence>
<comment type="caution">
    <text evidence="6">The sequence shown here is derived from an EMBL/GenBank/DDBJ whole genome shotgun (WGS) entry which is preliminary data.</text>
</comment>